<keyword evidence="1" id="KW-0456">Lyase</keyword>
<dbReference type="InterPro" id="IPR010325">
    <property type="entry name" value="Rhamnogal_lyase"/>
</dbReference>
<proteinExistence type="predicted"/>
<evidence type="ECO:0000313" key="1">
    <source>
        <dbReference type="EMBL" id="QCD81965.1"/>
    </source>
</evidence>
<protein>
    <submittedName>
        <fullName evidence="1">Rhamnogalacturonate lyase</fullName>
    </submittedName>
</protein>
<dbReference type="GO" id="GO:0016829">
    <property type="term" value="F:lyase activity"/>
    <property type="evidence" value="ECO:0007669"/>
    <property type="project" value="UniProtKB-KW"/>
</dbReference>
<dbReference type="Proteomes" id="UP000501690">
    <property type="component" value="Linkage Group LG2"/>
</dbReference>
<dbReference type="EMBL" id="CP039346">
    <property type="protein sequence ID" value="QCD81965.1"/>
    <property type="molecule type" value="Genomic_DNA"/>
</dbReference>
<dbReference type="AlphaFoldDB" id="A0A4D6KZ58"/>
<gene>
    <name evidence="1" type="ORF">DEO72_LG2g2297</name>
</gene>
<keyword evidence="2" id="KW-1185">Reference proteome</keyword>
<sequence>MITYCSLNIVFPISGGLSEFESSDVAFNDPEVKLHIEKKQITVQNGIIRVTFSNPEVPILGISYNGINNMLEGRSNFKNRGVLGVLFLCRSRFISDTLEPKDSKPSVIP</sequence>
<reference evidence="1 2" key="1">
    <citation type="submission" date="2019-04" db="EMBL/GenBank/DDBJ databases">
        <title>An improved genome assembly and genetic linkage map for asparagus bean, Vigna unguiculata ssp. sesquipedialis.</title>
        <authorList>
            <person name="Xia Q."/>
            <person name="Zhang R."/>
            <person name="Dong Y."/>
        </authorList>
    </citation>
    <scope>NUCLEOTIDE SEQUENCE [LARGE SCALE GENOMIC DNA]</scope>
    <source>
        <tissue evidence="1">Leaf</tissue>
    </source>
</reference>
<dbReference type="Pfam" id="PF06045">
    <property type="entry name" value="Rhamnogal_lyase"/>
    <property type="match status" value="1"/>
</dbReference>
<name>A0A4D6KZ58_VIGUN</name>
<organism evidence="1 2">
    <name type="scientific">Vigna unguiculata</name>
    <name type="common">Cowpea</name>
    <dbReference type="NCBI Taxonomy" id="3917"/>
    <lineage>
        <taxon>Eukaryota</taxon>
        <taxon>Viridiplantae</taxon>
        <taxon>Streptophyta</taxon>
        <taxon>Embryophyta</taxon>
        <taxon>Tracheophyta</taxon>
        <taxon>Spermatophyta</taxon>
        <taxon>Magnoliopsida</taxon>
        <taxon>eudicotyledons</taxon>
        <taxon>Gunneridae</taxon>
        <taxon>Pentapetalae</taxon>
        <taxon>rosids</taxon>
        <taxon>fabids</taxon>
        <taxon>Fabales</taxon>
        <taxon>Fabaceae</taxon>
        <taxon>Papilionoideae</taxon>
        <taxon>50 kb inversion clade</taxon>
        <taxon>NPAAA clade</taxon>
        <taxon>indigoferoid/millettioid clade</taxon>
        <taxon>Phaseoleae</taxon>
        <taxon>Vigna</taxon>
    </lineage>
</organism>
<evidence type="ECO:0000313" key="2">
    <source>
        <dbReference type="Proteomes" id="UP000501690"/>
    </source>
</evidence>
<accession>A0A4D6KZ58</accession>